<dbReference type="Pfam" id="PF10823">
    <property type="entry name" value="DUF2568"/>
    <property type="match status" value="1"/>
</dbReference>
<feature type="transmembrane region" description="Helical" evidence="1">
    <location>
        <begin position="23"/>
        <end position="41"/>
    </location>
</feature>
<evidence type="ECO:0000256" key="1">
    <source>
        <dbReference type="SAM" id="Phobius"/>
    </source>
</evidence>
<dbReference type="Proteomes" id="UP000252698">
    <property type="component" value="Chromosome"/>
</dbReference>
<sequence length="135" mass="13907">MTSEGRSTPAAPAGRPWFMANELLAFVVELVALAALARWGFATGDGVAAQLVLGLGTPAVAIVLWGMFAAPRARFRPPLAWVLLVKAVVLGGGVYAVHAVGHPVAAAFFGAVVVVNTALAKTLRRRTPQRGAPAA</sequence>
<dbReference type="GeneID" id="95521895"/>
<dbReference type="RefSeq" id="WP_114246321.1">
    <property type="nucleotide sequence ID" value="NZ_CP027306.1"/>
</dbReference>
<feature type="transmembrane region" description="Helical" evidence="1">
    <location>
        <begin position="103"/>
        <end position="120"/>
    </location>
</feature>
<gene>
    <name evidence="2" type="ORF">C5746_26200</name>
</gene>
<dbReference type="KEGG" id="sata:C5746_26200"/>
<keyword evidence="1" id="KW-0812">Transmembrane</keyword>
<accession>A0A2Z5JHK3</accession>
<feature type="transmembrane region" description="Helical" evidence="1">
    <location>
        <begin position="79"/>
        <end position="97"/>
    </location>
</feature>
<evidence type="ECO:0000313" key="2">
    <source>
        <dbReference type="EMBL" id="AXE79840.1"/>
    </source>
</evidence>
<organism evidence="2 3">
    <name type="scientific">Streptomyces atratus</name>
    <dbReference type="NCBI Taxonomy" id="1893"/>
    <lineage>
        <taxon>Bacteria</taxon>
        <taxon>Bacillati</taxon>
        <taxon>Actinomycetota</taxon>
        <taxon>Actinomycetes</taxon>
        <taxon>Kitasatosporales</taxon>
        <taxon>Streptomycetaceae</taxon>
        <taxon>Streptomyces</taxon>
    </lineage>
</organism>
<protein>
    <recommendedName>
        <fullName evidence="4">DUF2568 domain-containing protein</fullName>
    </recommendedName>
</protein>
<dbReference type="AlphaFoldDB" id="A0A2Z5JHK3"/>
<dbReference type="InterPro" id="IPR021214">
    <property type="entry name" value="DUF2568"/>
</dbReference>
<keyword evidence="1" id="KW-1133">Transmembrane helix</keyword>
<reference evidence="2 3" key="1">
    <citation type="journal article" date="2018" name="Front. Microbiol.">
        <title>Genome Sequencing of Streptomyces atratus SCSIOZH16 and Activation Production of Nocardamine via Metabolic Engineering.</title>
        <authorList>
            <person name="Li Y."/>
            <person name="Zhang C."/>
            <person name="Liu C."/>
            <person name="Ju J."/>
            <person name="Ma J."/>
        </authorList>
    </citation>
    <scope>NUCLEOTIDE SEQUENCE [LARGE SCALE GENOMIC DNA]</scope>
    <source>
        <strain evidence="2 3">SCSIO_ZH16</strain>
    </source>
</reference>
<evidence type="ECO:0000313" key="3">
    <source>
        <dbReference type="Proteomes" id="UP000252698"/>
    </source>
</evidence>
<proteinExistence type="predicted"/>
<name>A0A2Z5JHK3_STRAR</name>
<keyword evidence="1" id="KW-0472">Membrane</keyword>
<feature type="transmembrane region" description="Helical" evidence="1">
    <location>
        <begin position="47"/>
        <end position="67"/>
    </location>
</feature>
<evidence type="ECO:0008006" key="4">
    <source>
        <dbReference type="Google" id="ProtNLM"/>
    </source>
</evidence>
<dbReference type="EMBL" id="CP027306">
    <property type="protein sequence ID" value="AXE79840.1"/>
    <property type="molecule type" value="Genomic_DNA"/>
</dbReference>